<dbReference type="InterPro" id="IPR049244">
    <property type="entry name" value="DUF6879"/>
</dbReference>
<evidence type="ECO:0000259" key="1">
    <source>
        <dbReference type="Pfam" id="PF21806"/>
    </source>
</evidence>
<keyword evidence="3" id="KW-1185">Reference proteome</keyword>
<dbReference type="AlphaFoldDB" id="A0A1G8BQ87"/>
<dbReference type="EMBL" id="FNCN01000014">
    <property type="protein sequence ID" value="SDH35301.1"/>
    <property type="molecule type" value="Genomic_DNA"/>
</dbReference>
<reference evidence="2 3" key="1">
    <citation type="submission" date="2016-10" db="EMBL/GenBank/DDBJ databases">
        <authorList>
            <person name="de Groot N.N."/>
        </authorList>
    </citation>
    <scope>NUCLEOTIDE SEQUENCE [LARGE SCALE GENOMIC DNA]</scope>
    <source>
        <strain evidence="2 3">CPCC 201354</strain>
    </source>
</reference>
<dbReference type="Proteomes" id="UP000198923">
    <property type="component" value="Unassembled WGS sequence"/>
</dbReference>
<feature type="domain" description="DUF6879" evidence="1">
    <location>
        <begin position="34"/>
        <end position="193"/>
    </location>
</feature>
<accession>A0A1G8BQ87</accession>
<protein>
    <recommendedName>
        <fullName evidence="1">DUF6879 domain-containing protein</fullName>
    </recommendedName>
</protein>
<organism evidence="2 3">
    <name type="scientific">Sinosporangium album</name>
    <dbReference type="NCBI Taxonomy" id="504805"/>
    <lineage>
        <taxon>Bacteria</taxon>
        <taxon>Bacillati</taxon>
        <taxon>Actinomycetota</taxon>
        <taxon>Actinomycetes</taxon>
        <taxon>Streptosporangiales</taxon>
        <taxon>Streptosporangiaceae</taxon>
        <taxon>Sinosporangium</taxon>
    </lineage>
</organism>
<sequence length="207" mass="23797">MRDPNALALAPSSGQRLSVDDYRQDFRSLRTEIRDKDSWKFERRQHFEEDSASRNAFRQGRWREALALLEERREPLLQAVRRDKENNTAFHRVRVVEEPLSPYLQWELHSLRIQAECGKPVRVIQAEKLTTLEADGRLPEVVVLGGEVLYEVVYSGTGTTLGGIRFSDATLIATWEEFIKELYGGGEDVLSYFDRRVAHLPPPGRTG</sequence>
<dbReference type="Pfam" id="PF21806">
    <property type="entry name" value="DUF6879"/>
    <property type="match status" value="1"/>
</dbReference>
<dbReference type="STRING" id="504805.SAMN05421505_114120"/>
<name>A0A1G8BQ87_9ACTN</name>
<dbReference type="OrthoDB" id="3436275at2"/>
<proteinExistence type="predicted"/>
<evidence type="ECO:0000313" key="3">
    <source>
        <dbReference type="Proteomes" id="UP000198923"/>
    </source>
</evidence>
<gene>
    <name evidence="2" type="ORF">SAMN05421505_114120</name>
</gene>
<dbReference type="RefSeq" id="WP_093171426.1">
    <property type="nucleotide sequence ID" value="NZ_FNCN01000014.1"/>
</dbReference>
<evidence type="ECO:0000313" key="2">
    <source>
        <dbReference type="EMBL" id="SDH35301.1"/>
    </source>
</evidence>